<proteinExistence type="predicted"/>
<accession>A0ABR2KB97</accession>
<evidence type="ECO:0000313" key="1">
    <source>
        <dbReference type="EMBL" id="KAK8888390.1"/>
    </source>
</evidence>
<sequence length="145" mass="16951">MVYQTSPIQAKNHVDHEIVRPVFKQQSLIFKAQKETNVRPTISNSYSEPNIKSSVRTPLRFQRSLGSLDHDTQKESHFSKKKRRSCSIDVSWLPNEASNDNLIRNNSVDHNYTNDKNNLNESYEFEEFKSENEQMSPLCIYNVNE</sequence>
<protein>
    <submittedName>
        <fullName evidence="1">Uncharacterized protein</fullName>
    </submittedName>
</protein>
<organism evidence="1 2">
    <name type="scientific">Tritrichomonas musculus</name>
    <dbReference type="NCBI Taxonomy" id="1915356"/>
    <lineage>
        <taxon>Eukaryota</taxon>
        <taxon>Metamonada</taxon>
        <taxon>Parabasalia</taxon>
        <taxon>Tritrichomonadida</taxon>
        <taxon>Tritrichomonadidae</taxon>
        <taxon>Tritrichomonas</taxon>
    </lineage>
</organism>
<name>A0ABR2KB97_9EUKA</name>
<dbReference type="EMBL" id="JAPFFF010000006">
    <property type="protein sequence ID" value="KAK8888390.1"/>
    <property type="molecule type" value="Genomic_DNA"/>
</dbReference>
<dbReference type="Proteomes" id="UP001470230">
    <property type="component" value="Unassembled WGS sequence"/>
</dbReference>
<keyword evidence="2" id="KW-1185">Reference proteome</keyword>
<evidence type="ECO:0000313" key="2">
    <source>
        <dbReference type="Proteomes" id="UP001470230"/>
    </source>
</evidence>
<reference evidence="1 2" key="1">
    <citation type="submission" date="2024-04" db="EMBL/GenBank/DDBJ databases">
        <title>Tritrichomonas musculus Genome.</title>
        <authorList>
            <person name="Alves-Ferreira E."/>
            <person name="Grigg M."/>
            <person name="Lorenzi H."/>
            <person name="Galac M."/>
        </authorList>
    </citation>
    <scope>NUCLEOTIDE SEQUENCE [LARGE SCALE GENOMIC DNA]</scope>
    <source>
        <strain evidence="1 2">EAF2021</strain>
    </source>
</reference>
<comment type="caution">
    <text evidence="1">The sequence shown here is derived from an EMBL/GenBank/DDBJ whole genome shotgun (WGS) entry which is preliminary data.</text>
</comment>
<gene>
    <name evidence="1" type="ORF">M9Y10_039460</name>
</gene>